<accession>A0A0B0ICA4</accession>
<gene>
    <name evidence="2" type="ORF">LQ50_18330</name>
</gene>
<protein>
    <submittedName>
        <fullName evidence="2">GCN5 family acetyltransferase</fullName>
    </submittedName>
</protein>
<comment type="caution">
    <text evidence="2">The sequence shown here is derived from an EMBL/GenBank/DDBJ whole genome shotgun (WGS) entry which is preliminary data.</text>
</comment>
<dbReference type="Gene3D" id="3.40.630.30">
    <property type="match status" value="1"/>
</dbReference>
<feature type="domain" description="N-acetyltransferase" evidence="1">
    <location>
        <begin position="18"/>
        <end position="184"/>
    </location>
</feature>
<dbReference type="AlphaFoldDB" id="A0A0B0ICA4"/>
<dbReference type="PROSITE" id="PS51186">
    <property type="entry name" value="GNAT"/>
    <property type="match status" value="1"/>
</dbReference>
<dbReference type="STRING" id="333138.LQ50_18330"/>
<dbReference type="SUPFAM" id="SSF55729">
    <property type="entry name" value="Acyl-CoA N-acyltransferases (Nat)"/>
    <property type="match status" value="1"/>
</dbReference>
<reference evidence="2 3" key="1">
    <citation type="submission" date="2014-09" db="EMBL/GenBank/DDBJ databases">
        <title>Genome sequencing and annotation of Bacillus Okhensis strain Kh10-101T.</title>
        <authorList>
            <person name="Prakash J.S."/>
        </authorList>
    </citation>
    <scope>NUCLEOTIDE SEQUENCE [LARGE SCALE GENOMIC DNA]</scope>
    <source>
        <strain evidence="3">Kh10-101T</strain>
    </source>
</reference>
<dbReference type="InterPro" id="IPR051531">
    <property type="entry name" value="N-acetyltransferase"/>
</dbReference>
<dbReference type="PANTHER" id="PTHR43792:SF9">
    <property type="entry name" value="RIBOSOMAL-PROTEIN-ALANINE ACETYLTRANSFERASE"/>
    <property type="match status" value="1"/>
</dbReference>
<dbReference type="CDD" id="cd04301">
    <property type="entry name" value="NAT_SF"/>
    <property type="match status" value="1"/>
</dbReference>
<dbReference type="PANTHER" id="PTHR43792">
    <property type="entry name" value="GNAT FAMILY, PUTATIVE (AFU_ORTHOLOGUE AFUA_3G00765)-RELATED-RELATED"/>
    <property type="match status" value="1"/>
</dbReference>
<proteinExistence type="predicted"/>
<dbReference type="Proteomes" id="UP000030832">
    <property type="component" value="Unassembled WGS sequence"/>
</dbReference>
<dbReference type="Pfam" id="PF13302">
    <property type="entry name" value="Acetyltransf_3"/>
    <property type="match status" value="1"/>
</dbReference>
<keyword evidence="3" id="KW-1185">Reference proteome</keyword>
<dbReference type="GO" id="GO:0008999">
    <property type="term" value="F:protein-N-terminal-alanine acetyltransferase activity"/>
    <property type="evidence" value="ECO:0007669"/>
    <property type="project" value="TreeGrafter"/>
</dbReference>
<sequence>MKIEEIYGNLPTLETERLFLRKIKTDDLEDMFIYGSNANVTKCVTWNTHQTRADTKEFIDFALDNYKNKQVAPWGIEMKGEQKLIGTIDFVWWKPVHKTAEIGYVISEDYWGKGITTEAVKRLIEFGFRNMELFRIQAKCFVENIGSQRVMEKAGMSYEGTNRKDMLVKGIHRDLKVYSILKEEFQG</sequence>
<organism evidence="2 3">
    <name type="scientific">Halalkalibacter okhensis</name>
    <dbReference type="NCBI Taxonomy" id="333138"/>
    <lineage>
        <taxon>Bacteria</taxon>
        <taxon>Bacillati</taxon>
        <taxon>Bacillota</taxon>
        <taxon>Bacilli</taxon>
        <taxon>Bacillales</taxon>
        <taxon>Bacillaceae</taxon>
        <taxon>Halalkalibacter</taxon>
    </lineage>
</organism>
<dbReference type="EMBL" id="JRJU01000027">
    <property type="protein sequence ID" value="KHF38890.1"/>
    <property type="molecule type" value="Genomic_DNA"/>
</dbReference>
<dbReference type="GO" id="GO:0005737">
    <property type="term" value="C:cytoplasm"/>
    <property type="evidence" value="ECO:0007669"/>
    <property type="project" value="TreeGrafter"/>
</dbReference>
<dbReference type="RefSeq" id="WP_034631637.1">
    <property type="nucleotide sequence ID" value="NZ_JRJU01000027.1"/>
</dbReference>
<evidence type="ECO:0000313" key="2">
    <source>
        <dbReference type="EMBL" id="KHF38890.1"/>
    </source>
</evidence>
<evidence type="ECO:0000259" key="1">
    <source>
        <dbReference type="PROSITE" id="PS51186"/>
    </source>
</evidence>
<dbReference type="InterPro" id="IPR000182">
    <property type="entry name" value="GNAT_dom"/>
</dbReference>
<name>A0A0B0ICA4_9BACI</name>
<dbReference type="OrthoDB" id="9785602at2"/>
<dbReference type="eggNOG" id="COG1670">
    <property type="taxonomic scope" value="Bacteria"/>
</dbReference>
<keyword evidence="2" id="KW-0808">Transferase</keyword>
<evidence type="ECO:0000313" key="3">
    <source>
        <dbReference type="Proteomes" id="UP000030832"/>
    </source>
</evidence>
<dbReference type="InterPro" id="IPR016181">
    <property type="entry name" value="Acyl_CoA_acyltransferase"/>
</dbReference>